<evidence type="ECO:0000313" key="2">
    <source>
        <dbReference type="Proteomes" id="UP000033881"/>
    </source>
</evidence>
<evidence type="ECO:0000313" key="1">
    <source>
        <dbReference type="EMBL" id="KKQ98809.1"/>
    </source>
</evidence>
<reference evidence="1 2" key="1">
    <citation type="journal article" date="2015" name="Nature">
        <title>rRNA introns, odd ribosomes, and small enigmatic genomes across a large radiation of phyla.</title>
        <authorList>
            <person name="Brown C.T."/>
            <person name="Hug L.A."/>
            <person name="Thomas B.C."/>
            <person name="Sharon I."/>
            <person name="Castelle C.J."/>
            <person name="Singh A."/>
            <person name="Wilkins M.J."/>
            <person name="Williams K.H."/>
            <person name="Banfield J.F."/>
        </authorList>
    </citation>
    <scope>NUCLEOTIDE SEQUENCE [LARGE SCALE GENOMIC DNA]</scope>
</reference>
<protein>
    <submittedName>
        <fullName evidence="1">Uncharacterized protein</fullName>
    </submittedName>
</protein>
<organism evidence="1 2">
    <name type="scientific">Candidatus Woesebacteria bacterium GW2011_GWB1_39_12</name>
    <dbReference type="NCBI Taxonomy" id="1618574"/>
    <lineage>
        <taxon>Bacteria</taxon>
        <taxon>Candidatus Woeseibacteriota</taxon>
    </lineage>
</organism>
<dbReference type="EMBL" id="LBWB01000036">
    <property type="protein sequence ID" value="KKQ98809.1"/>
    <property type="molecule type" value="Genomic_DNA"/>
</dbReference>
<dbReference type="STRING" id="1618574.UT24_C0036G0007"/>
<sequence>MPLSGSYFYPVAQVPVSSYKTVVIRGIGSPPDTAAGAGHLYILSSSNDLYYKDADGNEIVLGSGGGSGENVFDNVYVSSSLLVKGDSVLSGNVVVGGQIYDLNSNLILSSAVGSIIAASGSIDFTNTDKNYHIRAVNSHLILSSSVGSVIAVSGAFHFKGITAGTQMFSAEANLASGYPTLIFNNSTTAPNILPHRTNTGTGIGSSIASQIDFWLGAAGAGQKTMFISGSGELVLSGNLPGQVKITAKESHLILSSSVGSIIALSASQDFANSDTAYHIRAVNSHLILSSSAGSVIVISGSQLKLPADGATLQMGPNGQWLTSGGSTTITSAGNGALTLFENSAGGGGIQSKANYHRISNRAGTVNYLFVSGTNGIAGVLLSGGLNFSQEGLAYNVVNDKGHLILSSSVGSVVALSASKDYVNADKPYHIRAVNSDLILSSSAGSKVRVSGTISIGETNGPSDTLSISHNGTSAFINADSGAMFLRSAGVFIDQVGTGTGLLNVTKAVYHSAGALVLSSSSTSVVALSASQDFVNSDKDYHIRAVNSHLILSSSTGSVVKVSGNLDIGGSLSKYNGIATAGVGLSPIVAYGTVSTSTSGIVIVTYTPTADGIFEIGSTHEVTDYTSGNVSVLWEHTSVGGVATSRYAWGADLDGGAESNHLTADNTLRDMNTLTISAKANTNISGSTFISATATGSFYAWIRQIA</sequence>
<accession>A0A0G0PL08</accession>
<gene>
    <name evidence="1" type="ORF">UT24_C0036G0007</name>
</gene>
<name>A0A0G0PL08_9BACT</name>
<dbReference type="AlphaFoldDB" id="A0A0G0PL08"/>
<dbReference type="Proteomes" id="UP000033881">
    <property type="component" value="Unassembled WGS sequence"/>
</dbReference>
<comment type="caution">
    <text evidence="1">The sequence shown here is derived from an EMBL/GenBank/DDBJ whole genome shotgun (WGS) entry which is preliminary data.</text>
</comment>
<proteinExistence type="predicted"/>